<gene>
    <name evidence="4" type="ORF">MR241_06645</name>
</gene>
<dbReference type="PANTHER" id="PTHR34385:SF1">
    <property type="entry name" value="PEPTIDOGLYCAN L-ALANYL-D-GLUTAMATE ENDOPEPTIDASE CWLK"/>
    <property type="match status" value="1"/>
</dbReference>
<evidence type="ECO:0000313" key="5">
    <source>
        <dbReference type="Proteomes" id="UP001139365"/>
    </source>
</evidence>
<dbReference type="InterPro" id="IPR052179">
    <property type="entry name" value="DD-CPase-like"/>
</dbReference>
<name>A0AAE3K0H0_9BACT</name>
<evidence type="ECO:0000259" key="3">
    <source>
        <dbReference type="Pfam" id="PF02557"/>
    </source>
</evidence>
<evidence type="ECO:0000256" key="2">
    <source>
        <dbReference type="SAM" id="Phobius"/>
    </source>
</evidence>
<dbReference type="InterPro" id="IPR058193">
    <property type="entry name" value="VanY/YodJ_core_dom"/>
</dbReference>
<keyword evidence="2" id="KW-1133">Transmembrane helix</keyword>
<dbReference type="GO" id="GO:0006508">
    <property type="term" value="P:proteolysis"/>
    <property type="evidence" value="ECO:0007669"/>
    <property type="project" value="InterPro"/>
</dbReference>
<dbReference type="AlphaFoldDB" id="A0AAE3K0H0"/>
<dbReference type="InterPro" id="IPR009045">
    <property type="entry name" value="Zn_M74/Hedgehog-like"/>
</dbReference>
<sequence length="298" mass="32706">MTAKKPNGRKPQPAGSRERDIIIARCVICAMIFVITSAAGALVFNAVCRKNAGWSDISSPAADTDMSGDGTEPKPPYGDGFLSDMSGYEEYINPIRKKRDAFLTVCGRGNPVKSVPDDISVLPSGIAPGTVSVRLYPGKALEAMFTEMEALGIPLTDTSGNRLSVIRGYVPKEEQQAEFDAEVARILKKDPTLTKNMAESIATVTVSRPGEDEHQSGLSADISFPGMTAQAFRRTDAYLWLKENSWKFGFVLRYPEGKEDITGNLPEPWHFRYVGRHHAAEMYRSGLCLEEYIDSLTS</sequence>
<dbReference type="PANTHER" id="PTHR34385">
    <property type="entry name" value="D-ALANYL-D-ALANINE CARBOXYPEPTIDASE"/>
    <property type="match status" value="1"/>
</dbReference>
<comment type="caution">
    <text evidence="4">The sequence shown here is derived from an EMBL/GenBank/DDBJ whole genome shotgun (WGS) entry which is preliminary data.</text>
</comment>
<keyword evidence="2" id="KW-0812">Transmembrane</keyword>
<organism evidence="4 5">
    <name type="scientific">Candidatus Colimorpha enterica</name>
    <dbReference type="NCBI Taxonomy" id="3083063"/>
    <lineage>
        <taxon>Bacteria</taxon>
        <taxon>Pseudomonadati</taxon>
        <taxon>Bacteroidota</taxon>
        <taxon>Bacteroidia</taxon>
        <taxon>Bacteroidales</taxon>
        <taxon>Candidatus Colimorpha</taxon>
    </lineage>
</organism>
<dbReference type="GO" id="GO:0008233">
    <property type="term" value="F:peptidase activity"/>
    <property type="evidence" value="ECO:0007669"/>
    <property type="project" value="InterPro"/>
</dbReference>
<protein>
    <submittedName>
        <fullName evidence="4">M15 family metallopeptidase</fullName>
    </submittedName>
</protein>
<dbReference type="Pfam" id="PF02557">
    <property type="entry name" value="VanY"/>
    <property type="match status" value="1"/>
</dbReference>
<accession>A0AAE3K0H0</accession>
<dbReference type="CDD" id="cd14852">
    <property type="entry name" value="LD-carboxypeptidase"/>
    <property type="match status" value="1"/>
</dbReference>
<keyword evidence="2" id="KW-0472">Membrane</keyword>
<dbReference type="Proteomes" id="UP001139365">
    <property type="component" value="Unassembled WGS sequence"/>
</dbReference>
<dbReference type="Gene3D" id="3.30.1380.10">
    <property type="match status" value="1"/>
</dbReference>
<reference evidence="4 5" key="1">
    <citation type="submission" date="2022-03" db="EMBL/GenBank/DDBJ databases">
        <title>Metagenome-assembled genomes from swine fecal metagenomes.</title>
        <authorList>
            <person name="Holman D.B."/>
            <person name="Kommadath A."/>
        </authorList>
    </citation>
    <scope>NUCLEOTIDE SEQUENCE [LARGE SCALE GENOMIC DNA]</scope>
    <source>
        <strain evidence="4">SUG147</strain>
    </source>
</reference>
<proteinExistence type="predicted"/>
<dbReference type="SUPFAM" id="SSF55166">
    <property type="entry name" value="Hedgehog/DD-peptidase"/>
    <property type="match status" value="1"/>
</dbReference>
<feature type="transmembrane region" description="Helical" evidence="2">
    <location>
        <begin position="21"/>
        <end position="44"/>
    </location>
</feature>
<evidence type="ECO:0000256" key="1">
    <source>
        <dbReference type="SAM" id="MobiDB-lite"/>
    </source>
</evidence>
<evidence type="ECO:0000313" key="4">
    <source>
        <dbReference type="EMBL" id="MCI5755955.1"/>
    </source>
</evidence>
<feature type="domain" description="D-alanyl-D-alanine carboxypeptidase-like core" evidence="3">
    <location>
        <begin position="157"/>
        <end position="275"/>
    </location>
</feature>
<feature type="region of interest" description="Disordered" evidence="1">
    <location>
        <begin position="59"/>
        <end position="79"/>
    </location>
</feature>
<dbReference type="EMBL" id="JALEMU010000103">
    <property type="protein sequence ID" value="MCI5755955.1"/>
    <property type="molecule type" value="Genomic_DNA"/>
</dbReference>
<dbReference type="InterPro" id="IPR003709">
    <property type="entry name" value="VanY-like_core_dom"/>
</dbReference>